<dbReference type="InterPro" id="IPR007712">
    <property type="entry name" value="RelE/ParE_toxin"/>
</dbReference>
<comment type="caution">
    <text evidence="2">The sequence shown here is derived from an EMBL/GenBank/DDBJ whole genome shotgun (WGS) entry which is preliminary data.</text>
</comment>
<evidence type="ECO:0000256" key="1">
    <source>
        <dbReference type="ARBA" id="ARBA00022649"/>
    </source>
</evidence>
<keyword evidence="1" id="KW-1277">Toxin-antitoxin system</keyword>
<dbReference type="NCBIfam" id="TIGR02385">
    <property type="entry name" value="RelE_StbE"/>
    <property type="match status" value="1"/>
</dbReference>
<dbReference type="Gene3D" id="3.30.2310.20">
    <property type="entry name" value="RelE-like"/>
    <property type="match status" value="1"/>
</dbReference>
<organism evidence="2">
    <name type="scientific">hydrocarbon metagenome</name>
    <dbReference type="NCBI Taxonomy" id="938273"/>
    <lineage>
        <taxon>unclassified sequences</taxon>
        <taxon>metagenomes</taxon>
        <taxon>ecological metagenomes</taxon>
    </lineage>
</organism>
<sequence>MAWAIEFTPEAVKALARLGSEAERRVVRFLRERVSRLDDPRTIGEPLKGSRFAGLWRYRAGDYRILCDIQDERVTVLVVLMGHRREMYR</sequence>
<dbReference type="AlphaFoldDB" id="A0A0W8GBG3"/>
<evidence type="ECO:0000313" key="2">
    <source>
        <dbReference type="EMBL" id="KUG30003.1"/>
    </source>
</evidence>
<proteinExistence type="predicted"/>
<dbReference type="Pfam" id="PF05016">
    <property type="entry name" value="ParE_toxin"/>
    <property type="match status" value="1"/>
</dbReference>
<name>A0A0W8GBG3_9ZZZZ</name>
<dbReference type="InterPro" id="IPR035093">
    <property type="entry name" value="RelE/ParE_toxin_dom_sf"/>
</dbReference>
<dbReference type="EMBL" id="LNQE01000010">
    <property type="protein sequence ID" value="KUG30003.1"/>
    <property type="molecule type" value="Genomic_DNA"/>
</dbReference>
<reference evidence="2" key="1">
    <citation type="journal article" date="2015" name="Proc. Natl. Acad. Sci. U.S.A.">
        <title>Networks of energetic and metabolic interactions define dynamics in microbial communities.</title>
        <authorList>
            <person name="Embree M."/>
            <person name="Liu J.K."/>
            <person name="Al-Bassam M.M."/>
            <person name="Zengler K."/>
        </authorList>
    </citation>
    <scope>NUCLEOTIDE SEQUENCE</scope>
</reference>
<protein>
    <submittedName>
        <fullName evidence="2">Rele/stbe replicon stabilization toxin</fullName>
    </submittedName>
</protein>
<dbReference type="PANTHER" id="PTHR35601">
    <property type="entry name" value="TOXIN RELE"/>
    <property type="match status" value="1"/>
</dbReference>
<accession>A0A0W8GBG3</accession>
<gene>
    <name evidence="2" type="ORF">ASZ90_000069</name>
</gene>
<dbReference type="PANTHER" id="PTHR35601:SF1">
    <property type="entry name" value="TOXIN RELE"/>
    <property type="match status" value="1"/>
</dbReference>
<dbReference type="SUPFAM" id="SSF143011">
    <property type="entry name" value="RelE-like"/>
    <property type="match status" value="1"/>
</dbReference>